<feature type="region of interest" description="Disordered" evidence="1">
    <location>
        <begin position="1"/>
        <end position="39"/>
    </location>
</feature>
<name>A0A0E0CXF5_9ORYZ</name>
<evidence type="ECO:0000313" key="2">
    <source>
        <dbReference type="EnsemblPlants" id="OMERI03G08570.10"/>
    </source>
</evidence>
<dbReference type="Proteomes" id="UP000008021">
    <property type="component" value="Chromosome 3"/>
</dbReference>
<reference evidence="2" key="1">
    <citation type="submission" date="2015-04" db="UniProtKB">
        <authorList>
            <consortium name="EnsemblPlants"/>
        </authorList>
    </citation>
    <scope>IDENTIFICATION</scope>
</reference>
<keyword evidence="3" id="KW-1185">Reference proteome</keyword>
<sequence length="126" mass="12852">MNGAPFCFRKSSTGSRLPARSAWNAPDDGGSDDESTAMECTPAGSAARRFCMAGRSCGARVGSPELSSSLPTEMAETGTVVGMFAAAHADAAAGEDARLGTSPFGTPRRMEMLEPASAATRSGWGS</sequence>
<protein>
    <submittedName>
        <fullName evidence="2">Uncharacterized protein</fullName>
    </submittedName>
</protein>
<evidence type="ECO:0000256" key="1">
    <source>
        <dbReference type="SAM" id="MobiDB-lite"/>
    </source>
</evidence>
<evidence type="ECO:0000313" key="3">
    <source>
        <dbReference type="Proteomes" id="UP000008021"/>
    </source>
</evidence>
<accession>A0A0E0CXF5</accession>
<dbReference type="HOGENOM" id="CLU_1985134_0_0_1"/>
<proteinExistence type="predicted"/>
<dbReference type="AlphaFoldDB" id="A0A0E0CXF5"/>
<dbReference type="EnsemblPlants" id="OMERI03G08570.10">
    <property type="protein sequence ID" value="OMERI03G08570.10"/>
    <property type="gene ID" value="OMERI03G08570"/>
</dbReference>
<organism evidence="2">
    <name type="scientific">Oryza meridionalis</name>
    <dbReference type="NCBI Taxonomy" id="40149"/>
    <lineage>
        <taxon>Eukaryota</taxon>
        <taxon>Viridiplantae</taxon>
        <taxon>Streptophyta</taxon>
        <taxon>Embryophyta</taxon>
        <taxon>Tracheophyta</taxon>
        <taxon>Spermatophyta</taxon>
        <taxon>Magnoliopsida</taxon>
        <taxon>Liliopsida</taxon>
        <taxon>Poales</taxon>
        <taxon>Poaceae</taxon>
        <taxon>BOP clade</taxon>
        <taxon>Oryzoideae</taxon>
        <taxon>Oryzeae</taxon>
        <taxon>Oryzinae</taxon>
        <taxon>Oryza</taxon>
    </lineage>
</organism>
<reference evidence="2" key="2">
    <citation type="submission" date="2018-05" db="EMBL/GenBank/DDBJ databases">
        <title>OmerRS3 (Oryza meridionalis Reference Sequence Version 3).</title>
        <authorList>
            <person name="Zhang J."/>
            <person name="Kudrna D."/>
            <person name="Lee S."/>
            <person name="Talag J."/>
            <person name="Welchert J."/>
            <person name="Wing R.A."/>
        </authorList>
    </citation>
    <scope>NUCLEOTIDE SEQUENCE [LARGE SCALE GENOMIC DNA]</scope>
    <source>
        <strain evidence="2">cv. OR44</strain>
    </source>
</reference>
<feature type="region of interest" description="Disordered" evidence="1">
    <location>
        <begin position="92"/>
        <end position="126"/>
    </location>
</feature>
<dbReference type="Gramene" id="OMERI03G08570.10">
    <property type="protein sequence ID" value="OMERI03G08570.10"/>
    <property type="gene ID" value="OMERI03G08570"/>
</dbReference>